<sequence length="131" mass="14359">MSVFESKATIAKPIGEVYAFLAVMNNHGQLMPDNVIGWTSDADVASFEIQNITKLSLKISSRVADKEIVIIPAEKPPFDMELKWVLEEANGATTATFTITANLNMLMKMMASAPLQKLTENESQKLAEILG</sequence>
<keyword evidence="1" id="KW-0808">Transferase</keyword>
<gene>
    <name evidence="1" type="ORF">BC343_04230</name>
</gene>
<dbReference type="GO" id="GO:0016757">
    <property type="term" value="F:glycosyltransferase activity"/>
    <property type="evidence" value="ECO:0007669"/>
    <property type="project" value="UniProtKB-KW"/>
</dbReference>
<evidence type="ECO:0000313" key="1">
    <source>
        <dbReference type="EMBL" id="OOQ62258.1"/>
    </source>
</evidence>
<dbReference type="OrthoDB" id="1011799at2"/>
<proteinExistence type="predicted"/>
<dbReference type="Proteomes" id="UP000189739">
    <property type="component" value="Unassembled WGS sequence"/>
</dbReference>
<dbReference type="EMBL" id="MBTF01000001">
    <property type="protein sequence ID" value="OOQ62258.1"/>
    <property type="molecule type" value="Genomic_DNA"/>
</dbReference>
<dbReference type="AlphaFoldDB" id="A0A1S9PNV6"/>
<dbReference type="InterPro" id="IPR023393">
    <property type="entry name" value="START-like_dom_sf"/>
</dbReference>
<protein>
    <submittedName>
        <fullName evidence="1">Orotate phosphoribosyltransferase</fullName>
    </submittedName>
</protein>
<reference evidence="1 2" key="1">
    <citation type="submission" date="2016-07" db="EMBL/GenBank/DDBJ databases">
        <title>Genomic analysis of zinc-resistant bacterium Mucilaginibacter pedocola TBZ30.</title>
        <authorList>
            <person name="Huang J."/>
            <person name="Tang J."/>
        </authorList>
    </citation>
    <scope>NUCLEOTIDE SEQUENCE [LARGE SCALE GENOMIC DNA]</scope>
    <source>
        <strain evidence="1 2">TBZ30</strain>
    </source>
</reference>
<organism evidence="1 2">
    <name type="scientific">Mucilaginibacter pedocola</name>
    <dbReference type="NCBI Taxonomy" id="1792845"/>
    <lineage>
        <taxon>Bacteria</taxon>
        <taxon>Pseudomonadati</taxon>
        <taxon>Bacteroidota</taxon>
        <taxon>Sphingobacteriia</taxon>
        <taxon>Sphingobacteriales</taxon>
        <taxon>Sphingobacteriaceae</taxon>
        <taxon>Mucilaginibacter</taxon>
    </lineage>
</organism>
<accession>A0A1S9PNV6</accession>
<name>A0A1S9PNV6_9SPHI</name>
<dbReference type="Gene3D" id="3.30.530.20">
    <property type="match status" value="1"/>
</dbReference>
<dbReference type="SUPFAM" id="SSF55961">
    <property type="entry name" value="Bet v1-like"/>
    <property type="match status" value="1"/>
</dbReference>
<keyword evidence="1" id="KW-0328">Glycosyltransferase</keyword>
<comment type="caution">
    <text evidence="1">The sequence shown here is derived from an EMBL/GenBank/DDBJ whole genome shotgun (WGS) entry which is preliminary data.</text>
</comment>
<dbReference type="RefSeq" id="WP_078346456.1">
    <property type="nucleotide sequence ID" value="NZ_MBTF01000001.1"/>
</dbReference>
<dbReference type="STRING" id="1792845.BC343_04230"/>
<evidence type="ECO:0000313" key="2">
    <source>
        <dbReference type="Proteomes" id="UP000189739"/>
    </source>
</evidence>
<keyword evidence="2" id="KW-1185">Reference proteome</keyword>